<organism evidence="2 3">
    <name type="scientific">Paeniglutamicibacter psychrophenolicus</name>
    <dbReference type="NCBI Taxonomy" id="257454"/>
    <lineage>
        <taxon>Bacteria</taxon>
        <taxon>Bacillati</taxon>
        <taxon>Actinomycetota</taxon>
        <taxon>Actinomycetes</taxon>
        <taxon>Micrococcales</taxon>
        <taxon>Micrococcaceae</taxon>
        <taxon>Paeniglutamicibacter</taxon>
    </lineage>
</organism>
<dbReference type="InterPro" id="IPR029058">
    <property type="entry name" value="AB_hydrolase_fold"/>
</dbReference>
<evidence type="ECO:0000313" key="2">
    <source>
        <dbReference type="EMBL" id="MBP2375231.1"/>
    </source>
</evidence>
<dbReference type="InterPro" id="IPR000073">
    <property type="entry name" value="AB_hydrolase_1"/>
</dbReference>
<dbReference type="Pfam" id="PF12697">
    <property type="entry name" value="Abhydrolase_6"/>
    <property type="match status" value="1"/>
</dbReference>
<proteinExistence type="predicted"/>
<dbReference type="PANTHER" id="PTHR43194">
    <property type="entry name" value="HYDROLASE ALPHA/BETA FOLD FAMILY"/>
    <property type="match status" value="1"/>
</dbReference>
<accession>A0ABS4WGB5</accession>
<evidence type="ECO:0000313" key="3">
    <source>
        <dbReference type="Proteomes" id="UP000766570"/>
    </source>
</evidence>
<dbReference type="PANTHER" id="PTHR43194:SF2">
    <property type="entry name" value="PEROXISOMAL MEMBRANE PROTEIN LPX1"/>
    <property type="match status" value="1"/>
</dbReference>
<dbReference type="SUPFAM" id="SSF53474">
    <property type="entry name" value="alpha/beta-Hydrolases"/>
    <property type="match status" value="1"/>
</dbReference>
<protein>
    <submittedName>
        <fullName evidence="2">Pimeloyl-ACP methyl ester carboxylesterase</fullName>
    </submittedName>
</protein>
<name>A0ABS4WGB5_9MICC</name>
<gene>
    <name evidence="2" type="ORF">JOF46_003143</name>
</gene>
<dbReference type="PRINTS" id="PR00111">
    <property type="entry name" value="ABHYDROLASE"/>
</dbReference>
<keyword evidence="3" id="KW-1185">Reference proteome</keyword>
<comment type="caution">
    <text evidence="2">The sequence shown here is derived from an EMBL/GenBank/DDBJ whole genome shotgun (WGS) entry which is preliminary data.</text>
</comment>
<evidence type="ECO:0000259" key="1">
    <source>
        <dbReference type="Pfam" id="PF12697"/>
    </source>
</evidence>
<reference evidence="2 3" key="1">
    <citation type="submission" date="2021-03" db="EMBL/GenBank/DDBJ databases">
        <title>Sequencing the genomes of 1000 actinobacteria strains.</title>
        <authorList>
            <person name="Klenk H.-P."/>
        </authorList>
    </citation>
    <scope>NUCLEOTIDE SEQUENCE [LARGE SCALE GENOMIC DNA]</scope>
    <source>
        <strain evidence="2 3">DSM 15454</strain>
    </source>
</reference>
<dbReference type="EMBL" id="JAGIOE010000001">
    <property type="protein sequence ID" value="MBP2375231.1"/>
    <property type="molecule type" value="Genomic_DNA"/>
</dbReference>
<sequence length="239" mass="25331">MGELRSTYRFLVPALVAAGYTVATTDLRGHGDSDATFPGYGDVETAGDIEGLLRELDRPAVVVGNSMGAGAAVIVAAEHPELVSGLVLIGPFVRQPSTSALKNLLFRILMARPWAAAAWKAYMPVLHAGTKPADFAEYRQAAIASMKRPGHERAFSLTTRTDHVRAGECLANVDSPTLVVMGAKDPDFKSPEAEADWIARTLRGSVVMVPDAGRYPQSQQPGITAAAITNFLGTLADNA</sequence>
<dbReference type="Proteomes" id="UP000766570">
    <property type="component" value="Unassembled WGS sequence"/>
</dbReference>
<feature type="domain" description="AB hydrolase-1" evidence="1">
    <location>
        <begin position="8"/>
        <end position="226"/>
    </location>
</feature>
<dbReference type="Gene3D" id="3.40.50.1820">
    <property type="entry name" value="alpha/beta hydrolase"/>
    <property type="match status" value="1"/>
</dbReference>
<dbReference type="InterPro" id="IPR050228">
    <property type="entry name" value="Carboxylesterase_BioH"/>
</dbReference>